<dbReference type="OrthoDB" id="9772884at2"/>
<comment type="caution">
    <text evidence="2">The sequence shown here is derived from an EMBL/GenBank/DDBJ whole genome shotgun (WGS) entry which is preliminary data.</text>
</comment>
<feature type="transmembrane region" description="Helical" evidence="1">
    <location>
        <begin position="450"/>
        <end position="471"/>
    </location>
</feature>
<reference evidence="2" key="1">
    <citation type="submission" date="2020-05" db="EMBL/GenBank/DDBJ databases">
        <title>Chitinophaga laudate sp. nov., isolated from a tropical peat swamp.</title>
        <authorList>
            <person name="Goh C.B.S."/>
            <person name="Lee M.S."/>
            <person name="Parimannan S."/>
            <person name="Pasbakhsh P."/>
            <person name="Yule C.M."/>
            <person name="Rajandas H."/>
            <person name="Loke S."/>
            <person name="Croft L."/>
            <person name="Tan J.B.L."/>
        </authorList>
    </citation>
    <scope>NUCLEOTIDE SEQUENCE</scope>
    <source>
        <strain evidence="2">Mgbs1</strain>
    </source>
</reference>
<feature type="transmembrane region" description="Helical" evidence="1">
    <location>
        <begin position="512"/>
        <end position="530"/>
    </location>
</feature>
<feature type="transmembrane region" description="Helical" evidence="1">
    <location>
        <begin position="193"/>
        <end position="213"/>
    </location>
</feature>
<dbReference type="Pfam" id="PF09586">
    <property type="entry name" value="YfhO"/>
    <property type="match status" value="1"/>
</dbReference>
<protein>
    <submittedName>
        <fullName evidence="2">YfhO family protein</fullName>
    </submittedName>
</protein>
<keyword evidence="3" id="KW-1185">Reference proteome</keyword>
<feature type="transmembrane region" description="Helical" evidence="1">
    <location>
        <begin position="374"/>
        <end position="393"/>
    </location>
</feature>
<evidence type="ECO:0000313" key="3">
    <source>
        <dbReference type="Proteomes" id="UP000281028"/>
    </source>
</evidence>
<accession>A0A9Q5GVT7</accession>
<keyword evidence="1" id="KW-0472">Membrane</keyword>
<feature type="transmembrane region" description="Helical" evidence="1">
    <location>
        <begin position="413"/>
        <end position="438"/>
    </location>
</feature>
<gene>
    <name evidence="2" type="ORF">ECE50_010810</name>
</gene>
<keyword evidence="1" id="KW-1133">Transmembrane helix</keyword>
<feature type="transmembrane region" description="Helical" evidence="1">
    <location>
        <begin position="122"/>
        <end position="140"/>
    </location>
</feature>
<organism evidence="2 3">
    <name type="scientific">Chitinophaga solisilvae</name>
    <dbReference type="NCBI Taxonomy" id="1233460"/>
    <lineage>
        <taxon>Bacteria</taxon>
        <taxon>Pseudomonadati</taxon>
        <taxon>Bacteroidota</taxon>
        <taxon>Chitinophagia</taxon>
        <taxon>Chitinophagales</taxon>
        <taxon>Chitinophagaceae</taxon>
        <taxon>Chitinophaga</taxon>
    </lineage>
</organism>
<dbReference type="EMBL" id="RIAR02000001">
    <property type="protein sequence ID" value="NSL87323.1"/>
    <property type="molecule type" value="Genomic_DNA"/>
</dbReference>
<proteinExistence type="predicted"/>
<feature type="transmembrane region" description="Helical" evidence="1">
    <location>
        <begin position="220"/>
        <end position="240"/>
    </location>
</feature>
<dbReference type="Proteomes" id="UP000281028">
    <property type="component" value="Unassembled WGS sequence"/>
</dbReference>
<name>A0A9Q5GVT7_9BACT</name>
<feature type="transmembrane region" description="Helical" evidence="1">
    <location>
        <begin position="95"/>
        <end position="115"/>
    </location>
</feature>
<sequence length="823" mass="91747">MQQSWQKSLLYHLGAVILFVSLALVFCSPVLEGRQLFQSDMMHVKGMEKEAVDYYKTTGNAPLWSNNMFGGMPTYVIYTGPTTNRVYWLNRISTLFLPNPADMLFVMMLGMYILLSVMDFKYWIRILGAVAYGFATFSIVSMEVGHITKVLSMAWLAPVLAGIILTYRGKLLTGGALTALAAALLVYNNHVQIAYYGLIMVAFLVLGTFLAAWREHRLPAFFKASLVLLFAGIIAVLPAMDNLLIMKEYTRYTMRGSQSELTLGNKKSGQQTSGLDVGYAFQWSYGPRETFTLLLPELAGGASSRQLPSGSHTYAALVKAGIPPEKATTWATQKSWPLYWAAQPNTAGPVYVGAIICFLFVLALLIVQHWYKWWLLGVTILAVILSWGANLPAVNNFIFYHLPLYNKFRSPTMILAIPQITFVFLACWALQTLLTTAGRKIFLLEQLKKAFAVTAGLIIALAFLGAAVYTFSSPNDMFYAGSYQRIFGSREAADSIMHALRKDRSALLIKDGIRALALVSLAFGLCWLLLKDKIKATVCVIALAVLSLADLYQVDKIYMSNDDFVAASLIDNYNAPTPADKQILQDKSLYYRVLNTTVSPFLDANTSYYHKSIGGQSPAKLWIYQDLIEHQLSRNNQAVFNMLNTKYFIVTDTVQKTPVARLNPDALGNAWFVKGIRWAPDANAEMRALDHFNPADTAVMDQRFKQQLGSFIPARDSAACIILTHYDIHQLTYTSQNAADGFAVFSDIYYPAGWKAFIDGKETAIIRVNYALRGLKIPAGKHEITFIFHPDTYFLGQKISLATSWILMVLVLAGFVAGAIWRK</sequence>
<evidence type="ECO:0000256" key="1">
    <source>
        <dbReference type="SAM" id="Phobius"/>
    </source>
</evidence>
<feature type="transmembrane region" description="Helical" evidence="1">
    <location>
        <begin position="9"/>
        <end position="31"/>
    </location>
</feature>
<dbReference type="AlphaFoldDB" id="A0A9Q5GVT7"/>
<dbReference type="PANTHER" id="PTHR38454:SF1">
    <property type="entry name" value="INTEGRAL MEMBRANE PROTEIN"/>
    <property type="match status" value="1"/>
</dbReference>
<feature type="transmembrane region" description="Helical" evidence="1">
    <location>
        <begin position="348"/>
        <end position="367"/>
    </location>
</feature>
<feature type="transmembrane region" description="Helical" evidence="1">
    <location>
        <begin position="799"/>
        <end position="821"/>
    </location>
</feature>
<keyword evidence="1" id="KW-0812">Transmembrane</keyword>
<evidence type="ECO:0000313" key="2">
    <source>
        <dbReference type="EMBL" id="NSL87323.1"/>
    </source>
</evidence>
<dbReference type="InterPro" id="IPR018580">
    <property type="entry name" value="Uncharacterised_YfhO"/>
</dbReference>
<feature type="transmembrane region" description="Helical" evidence="1">
    <location>
        <begin position="537"/>
        <end position="554"/>
    </location>
</feature>
<dbReference type="PANTHER" id="PTHR38454">
    <property type="entry name" value="INTEGRAL MEMBRANE PROTEIN-RELATED"/>
    <property type="match status" value="1"/>
</dbReference>